<evidence type="ECO:0000256" key="1">
    <source>
        <dbReference type="SAM" id="MobiDB-lite"/>
    </source>
</evidence>
<name>A0A1X7G0X4_9SPHN</name>
<accession>A0A1X7G0X4</accession>
<keyword evidence="3" id="KW-1185">Reference proteome</keyword>
<gene>
    <name evidence="2" type="ORF">SAMN06295910_0939</name>
</gene>
<reference evidence="3" key="1">
    <citation type="submission" date="2017-04" db="EMBL/GenBank/DDBJ databases">
        <authorList>
            <person name="Varghese N."/>
            <person name="Submissions S."/>
        </authorList>
    </citation>
    <scope>NUCLEOTIDE SEQUENCE [LARGE SCALE GENOMIC DNA]</scope>
    <source>
        <strain evidence="3">Dd16</strain>
    </source>
</reference>
<sequence>MEQSFVHTESHDDAPVLRKPSKRGRPAPKAATVNRKLKPGLY</sequence>
<dbReference type="Proteomes" id="UP000192934">
    <property type="component" value="Chromosome I"/>
</dbReference>
<feature type="region of interest" description="Disordered" evidence="1">
    <location>
        <begin position="1"/>
        <end position="42"/>
    </location>
</feature>
<evidence type="ECO:0000313" key="3">
    <source>
        <dbReference type="Proteomes" id="UP000192934"/>
    </source>
</evidence>
<dbReference type="AlphaFoldDB" id="A0A1X7G0X4"/>
<organism evidence="2 3">
    <name type="scientific">Allosphingosinicella indica</name>
    <dbReference type="NCBI Taxonomy" id="941907"/>
    <lineage>
        <taxon>Bacteria</taxon>
        <taxon>Pseudomonadati</taxon>
        <taxon>Pseudomonadota</taxon>
        <taxon>Alphaproteobacteria</taxon>
        <taxon>Sphingomonadales</taxon>
        <taxon>Sphingomonadaceae</taxon>
        <taxon>Allosphingosinicella</taxon>
    </lineage>
</organism>
<proteinExistence type="predicted"/>
<dbReference type="EMBL" id="LT840185">
    <property type="protein sequence ID" value="SMF62024.1"/>
    <property type="molecule type" value="Genomic_DNA"/>
</dbReference>
<protein>
    <submittedName>
        <fullName evidence="2">Uncharacterized protein</fullName>
    </submittedName>
</protein>
<evidence type="ECO:0000313" key="2">
    <source>
        <dbReference type="EMBL" id="SMF62024.1"/>
    </source>
</evidence>